<dbReference type="Pfam" id="PF02976">
    <property type="entry name" value="MutH"/>
    <property type="match status" value="2"/>
</dbReference>
<evidence type="ECO:0000256" key="1">
    <source>
        <dbReference type="ARBA" id="ARBA00022722"/>
    </source>
</evidence>
<dbReference type="GO" id="GO:0003677">
    <property type="term" value="F:DNA binding"/>
    <property type="evidence" value="ECO:0007669"/>
    <property type="project" value="InterPro"/>
</dbReference>
<protein>
    <submittedName>
        <fullName evidence="5">Restriction endonuclease</fullName>
    </submittedName>
</protein>
<dbReference type="GO" id="GO:0004519">
    <property type="term" value="F:endonuclease activity"/>
    <property type="evidence" value="ECO:0007669"/>
    <property type="project" value="UniProtKB-KW"/>
</dbReference>
<proteinExistence type="predicted"/>
<keyword evidence="2 5" id="KW-0255">Endonuclease</keyword>
<evidence type="ECO:0000313" key="6">
    <source>
        <dbReference type="Proteomes" id="UP000321574"/>
    </source>
</evidence>
<dbReference type="RefSeq" id="WP_147665896.1">
    <property type="nucleotide sequence ID" value="NZ_VDUW01000002.1"/>
</dbReference>
<dbReference type="EMBL" id="VDUW01000002">
    <property type="protein sequence ID" value="TXL66496.1"/>
    <property type="molecule type" value="Genomic_DNA"/>
</dbReference>
<evidence type="ECO:0000259" key="4">
    <source>
        <dbReference type="SMART" id="SM00927"/>
    </source>
</evidence>
<dbReference type="NCBIfam" id="NF040973">
    <property type="entry name" value="restrict_Sau3AI"/>
    <property type="match status" value="1"/>
</dbReference>
<gene>
    <name evidence="5" type="ORF">FHP05_03680</name>
</gene>
<dbReference type="InterPro" id="IPR037057">
    <property type="entry name" value="DNA_rep_MutH/T2_RE_sf"/>
</dbReference>
<keyword evidence="3" id="KW-0378">Hydrolase</keyword>
<dbReference type="AlphaFoldDB" id="A0A5C8NZT0"/>
<keyword evidence="6" id="KW-1185">Reference proteome</keyword>
<dbReference type="OrthoDB" id="3188707at2"/>
<name>A0A5C8NZT0_9BACI</name>
<dbReference type="CDD" id="cd22355">
    <property type="entry name" value="Sau3AI_C"/>
    <property type="match status" value="1"/>
</dbReference>
<evidence type="ECO:0000313" key="5">
    <source>
        <dbReference type="EMBL" id="TXL66496.1"/>
    </source>
</evidence>
<reference evidence="5 6" key="1">
    <citation type="submission" date="2019-06" db="EMBL/GenBank/DDBJ databases">
        <title>Cerasibacillus sp. nov., isolated from maize field.</title>
        <authorList>
            <person name="Lin S.-Y."/>
            <person name="Tsai C.-F."/>
            <person name="Young C.-C."/>
        </authorList>
    </citation>
    <scope>NUCLEOTIDE SEQUENCE [LARGE SCALE GENOMIC DNA]</scope>
    <source>
        <strain evidence="5 6">CC-CFT480</strain>
    </source>
</reference>
<keyword evidence="1" id="KW-0540">Nuclease</keyword>
<organism evidence="5 6">
    <name type="scientific">Cerasibacillus terrae</name>
    <dbReference type="NCBI Taxonomy" id="2498845"/>
    <lineage>
        <taxon>Bacteria</taxon>
        <taxon>Bacillati</taxon>
        <taxon>Bacillota</taxon>
        <taxon>Bacilli</taxon>
        <taxon>Bacillales</taxon>
        <taxon>Bacillaceae</taxon>
        <taxon>Cerasibacillus</taxon>
    </lineage>
</organism>
<evidence type="ECO:0000256" key="3">
    <source>
        <dbReference type="ARBA" id="ARBA00022801"/>
    </source>
</evidence>
<evidence type="ECO:0000256" key="2">
    <source>
        <dbReference type="ARBA" id="ARBA00022759"/>
    </source>
</evidence>
<dbReference type="SMART" id="SM00927">
    <property type="entry name" value="MutH"/>
    <property type="match status" value="1"/>
</dbReference>
<sequence length="464" mass="54418">MLYKTQEELLTKAKMAEGKTFGEIDQTGRVQNERAKGHLGQVIEESFFGYEINSEKEADFSNLGIELKVTPIKENKNGTLSAKERLVLNIINYHEEVEHEFQTSSFWQKNEKILLMFYLWKKGFKRADYKLIKSHLHTYPVEDLAIIEQDWKVIVDKIKQGRAHELSEADTNYLAACTKGASKNSLRTQPYSDEMAMQRAFSLKQSYMTALVRKLIQKEDLKRFTTNKELEHKSLIGLLEDKFSPYKGMSIEEIAQKENYKINSNSKNFLQQFISSLLGIQGTKLNQIEEFAKANIQFKTVRLEPNGIPREHMSFKNINFIEWEKEDWDESWISKYFEETKLLFVVFQYIERKNDNPNRQLYFRGIKLWNMPKKTIDEPLKDFWLHVKTLINKGIELTPVQQKNRVIVKNNLPKPGFNSICHIRPKGRDGKDKIALPDGRMIAKQGFWLDKKYIQQIISNLNEV</sequence>
<dbReference type="SUPFAM" id="SSF52980">
    <property type="entry name" value="Restriction endonuclease-like"/>
    <property type="match status" value="2"/>
</dbReference>
<dbReference type="Proteomes" id="UP000321574">
    <property type="component" value="Unassembled WGS sequence"/>
</dbReference>
<dbReference type="InterPro" id="IPR011337">
    <property type="entry name" value="DNA_rep_MutH/RE_typeII_Sau3AI"/>
</dbReference>
<dbReference type="Gene3D" id="3.40.600.10">
    <property type="entry name" value="DNA mismatch repair MutH/Restriction endonuclease, type II"/>
    <property type="match status" value="2"/>
</dbReference>
<dbReference type="GO" id="GO:0016787">
    <property type="term" value="F:hydrolase activity"/>
    <property type="evidence" value="ECO:0007669"/>
    <property type="project" value="UniProtKB-KW"/>
</dbReference>
<accession>A0A5C8NZT0</accession>
<dbReference type="CDD" id="cd22356">
    <property type="entry name" value="Sau3AI_N-like"/>
    <property type="match status" value="1"/>
</dbReference>
<dbReference type="InterPro" id="IPR011335">
    <property type="entry name" value="Restrct_endonuc-II-like"/>
</dbReference>
<feature type="domain" description="DNA mismatch repair MutH/Type II restriction enzyme Sau3AI" evidence="4">
    <location>
        <begin position="50"/>
        <end position="150"/>
    </location>
</feature>
<comment type="caution">
    <text evidence="5">The sequence shown here is derived from an EMBL/GenBank/DDBJ whole genome shotgun (WGS) entry which is preliminary data.</text>
</comment>